<dbReference type="Pfam" id="PF07687">
    <property type="entry name" value="M20_dimer"/>
    <property type="match status" value="1"/>
</dbReference>
<dbReference type="InterPro" id="IPR002933">
    <property type="entry name" value="Peptidase_M20"/>
</dbReference>
<evidence type="ECO:0000313" key="3">
    <source>
        <dbReference type="Proteomes" id="UP001222800"/>
    </source>
</evidence>
<dbReference type="RefSeq" id="WP_277733275.1">
    <property type="nucleotide sequence ID" value="NZ_CP120733.1"/>
</dbReference>
<dbReference type="Gene3D" id="3.40.630.10">
    <property type="entry name" value="Zn peptidases"/>
    <property type="match status" value="1"/>
</dbReference>
<feature type="domain" description="Peptidase M20 dimerisation" evidence="1">
    <location>
        <begin position="175"/>
        <end position="264"/>
    </location>
</feature>
<evidence type="ECO:0000259" key="1">
    <source>
        <dbReference type="Pfam" id="PF07687"/>
    </source>
</evidence>
<keyword evidence="3" id="KW-1185">Reference proteome</keyword>
<dbReference type="PIRSF" id="PIRSF005962">
    <property type="entry name" value="Pept_M20D_amidohydro"/>
    <property type="match status" value="1"/>
</dbReference>
<dbReference type="InterPro" id="IPR017439">
    <property type="entry name" value="Amidohydrolase"/>
</dbReference>
<dbReference type="SUPFAM" id="SSF53187">
    <property type="entry name" value="Zn-dependent exopeptidases"/>
    <property type="match status" value="1"/>
</dbReference>
<dbReference type="PANTHER" id="PTHR11014:SF98">
    <property type="entry name" value="N-ACETYLDIAMINOPIMELATE DEACETYLASE"/>
    <property type="match status" value="1"/>
</dbReference>
<dbReference type="SUPFAM" id="SSF55031">
    <property type="entry name" value="Bacterial exopeptidase dimerisation domain"/>
    <property type="match status" value="1"/>
</dbReference>
<gene>
    <name evidence="2" type="ORF">P4S50_04055</name>
</gene>
<proteinExistence type="predicted"/>
<reference evidence="2 3" key="1">
    <citation type="submission" date="2023-03" db="EMBL/GenBank/DDBJ databases">
        <title>Complete genome sequence of Tepidibacter sp. SWIR-1, isolated from a deep-sea hydrothermal vent.</title>
        <authorList>
            <person name="Li X."/>
        </authorList>
    </citation>
    <scope>NUCLEOTIDE SEQUENCE [LARGE SCALE GENOMIC DNA]</scope>
    <source>
        <strain evidence="2 3">SWIR-1</strain>
    </source>
</reference>
<evidence type="ECO:0000313" key="2">
    <source>
        <dbReference type="EMBL" id="WFD11259.1"/>
    </source>
</evidence>
<dbReference type="Pfam" id="PF01546">
    <property type="entry name" value="Peptidase_M20"/>
    <property type="match status" value="1"/>
</dbReference>
<dbReference type="InterPro" id="IPR036264">
    <property type="entry name" value="Bact_exopeptidase_dim_dom"/>
</dbReference>
<dbReference type="EMBL" id="CP120733">
    <property type="protein sequence ID" value="WFD11259.1"/>
    <property type="molecule type" value="Genomic_DNA"/>
</dbReference>
<dbReference type="PANTHER" id="PTHR11014">
    <property type="entry name" value="PEPTIDASE M20 FAMILY MEMBER"/>
    <property type="match status" value="1"/>
</dbReference>
<protein>
    <submittedName>
        <fullName evidence="2">Amidohydrolase</fullName>
    </submittedName>
</protein>
<dbReference type="InterPro" id="IPR011650">
    <property type="entry name" value="Peptidase_M20_dimer"/>
</dbReference>
<dbReference type="Proteomes" id="UP001222800">
    <property type="component" value="Chromosome"/>
</dbReference>
<dbReference type="NCBIfam" id="TIGR01891">
    <property type="entry name" value="amidohydrolases"/>
    <property type="match status" value="1"/>
</dbReference>
<dbReference type="Gene3D" id="3.30.70.360">
    <property type="match status" value="1"/>
</dbReference>
<accession>A0ABY8EE82</accession>
<organism evidence="2 3">
    <name type="scientific">Tepidibacter hydrothermalis</name>
    <dbReference type="NCBI Taxonomy" id="3036126"/>
    <lineage>
        <taxon>Bacteria</taxon>
        <taxon>Bacillati</taxon>
        <taxon>Bacillota</taxon>
        <taxon>Clostridia</taxon>
        <taxon>Peptostreptococcales</taxon>
        <taxon>Peptostreptococcaceae</taxon>
        <taxon>Tepidibacter</taxon>
    </lineage>
</organism>
<name>A0ABY8EE82_9FIRM</name>
<sequence>MDIRADIAVLDDVVCKHRKSLNKIAELGMKEYKTSKYIRDYLDVLGVEYEVYLETAIVGMIKGKKAKKNIAFRADMDALNIDGQIKHLCGHDGHMSVLLGLIEYLNINKDRLLDNIVFIFQPAEESPGGALPLIKEGVLEKYKVDEIYGLHIYPNIEEGFVGVKPNHFLAQTGEIDIEIIGRGGHGAMPQNAIDSIVIASNFMNSIQSIISRNIRPLDEGVLTIGKIDGGSRRNIIAESVKLEGTMRAFKQEVYDKMKERVREIACGFEKSFNCEINIEIRDDYPAVNNDEELFDEFKEAIDNKYIKILEPLMIAEDFSYYQQHVKGLFFMLGSRNVDKEFVNGLHHIKFNFDEKILLNGINVYVELLEHKGTLLK</sequence>